<evidence type="ECO:0000313" key="3">
    <source>
        <dbReference type="EMBL" id="KAI0529716.1"/>
    </source>
</evidence>
<organism evidence="3 4">
    <name type="scientific">Dendrobium nobile</name>
    <name type="common">Orchid</name>
    <dbReference type="NCBI Taxonomy" id="94219"/>
    <lineage>
        <taxon>Eukaryota</taxon>
        <taxon>Viridiplantae</taxon>
        <taxon>Streptophyta</taxon>
        <taxon>Embryophyta</taxon>
        <taxon>Tracheophyta</taxon>
        <taxon>Spermatophyta</taxon>
        <taxon>Magnoliopsida</taxon>
        <taxon>Liliopsida</taxon>
        <taxon>Asparagales</taxon>
        <taxon>Orchidaceae</taxon>
        <taxon>Epidendroideae</taxon>
        <taxon>Malaxideae</taxon>
        <taxon>Dendrobiinae</taxon>
        <taxon>Dendrobium</taxon>
    </lineage>
</organism>
<reference evidence="3" key="1">
    <citation type="journal article" date="2022" name="Front. Genet.">
        <title>Chromosome-Scale Assembly of the Dendrobium nobile Genome Provides Insights Into the Molecular Mechanism of the Biosynthesis of the Medicinal Active Ingredient of Dendrobium.</title>
        <authorList>
            <person name="Xu Q."/>
            <person name="Niu S.-C."/>
            <person name="Li K.-L."/>
            <person name="Zheng P.-J."/>
            <person name="Zhang X.-J."/>
            <person name="Jia Y."/>
            <person name="Liu Y."/>
            <person name="Niu Y.-X."/>
            <person name="Yu L.-H."/>
            <person name="Chen D.-F."/>
            <person name="Zhang G.-Q."/>
        </authorList>
    </citation>
    <scope>NUCLEOTIDE SEQUENCE</scope>
    <source>
        <tissue evidence="3">Leaf</tissue>
    </source>
</reference>
<protein>
    <recommendedName>
        <fullName evidence="2">DUF4220 domain-containing protein</fullName>
    </recommendedName>
</protein>
<keyword evidence="1" id="KW-0812">Transmembrane</keyword>
<dbReference type="OrthoDB" id="1689146at2759"/>
<feature type="domain" description="DUF4220" evidence="2">
    <location>
        <begin position="50"/>
        <end position="352"/>
    </location>
</feature>
<sequence>MEIPLKYKQLWNNWDVRVLILLSLSIQIILIFLGRMRRTSTSRWIQIVVWASYLFADWVADFVLGQLSSSMDDSSSNVVIAFWAPFLILHLGGPDTITAYSTEDNELWARHLLGLGYELFISFYVLFRSLPNTRLLVPTLLIFLVAIIKYIERSYSLYKASVKGIQSSVSSSHITLPTKDLNALVQAFWLYSVIKPYFVDVFPILPQYDESKNIVTEMSIEDVLMVLRKDLSYAYDEFYTKAIVNHSIPGYVLRVICSTCILLAFSLFILEPKDDFNNLDVAITYVLLTTSICLDFMATIMLILSDRMIVSLLNIKKLSNWSVLLAEYIMRIKNTCHKRSYWSIKLPQLNILINCLSISSPNKTLRQSMMSWVAKKLSFVQETKLYMFWALTKQETYTLQTMQPIQATQEVLEIIVAHLKRRMNYPVEELNKPAGSLALQQVRNIDVDWAVVPFVQLFERLSFDQQVLIWHITTELCFHWNPESQHPLSPHRIEMKVEENSLEGVKRKISKMEACKYLSNYMMHMVMIRSDMMSTMGGLSYMLFRETIEEMVEFIRESCDGHQLLKPSEKVEEVCMKMIVTPIEFNNLTASLFGTARVLARLMLILREEERWQVITTAWVELLQKGAKDSKANIHMKQLSRGDELLTFMWLCNKHLMLDDMHVRGIHDMAGLHEKAKHLISEIELHLQDHTFN</sequence>
<dbReference type="PANTHER" id="PTHR31325">
    <property type="entry name" value="OS01G0798800 PROTEIN-RELATED"/>
    <property type="match status" value="1"/>
</dbReference>
<dbReference type="Pfam" id="PF04578">
    <property type="entry name" value="DUF594"/>
    <property type="match status" value="1"/>
</dbReference>
<dbReference type="InterPro" id="IPR025315">
    <property type="entry name" value="DUF4220"/>
</dbReference>
<keyword evidence="1" id="KW-0472">Membrane</keyword>
<dbReference type="InterPro" id="IPR007658">
    <property type="entry name" value="DUF594"/>
</dbReference>
<gene>
    <name evidence="3" type="ORF">KFK09_002273</name>
</gene>
<dbReference type="EMBL" id="JAGYWB010000002">
    <property type="protein sequence ID" value="KAI0529716.1"/>
    <property type="molecule type" value="Genomic_DNA"/>
</dbReference>
<name>A0A8T3C746_DENNO</name>
<dbReference type="AlphaFoldDB" id="A0A8T3C746"/>
<evidence type="ECO:0000259" key="2">
    <source>
        <dbReference type="Pfam" id="PF13968"/>
    </source>
</evidence>
<feature type="transmembrane region" description="Helical" evidence="1">
    <location>
        <begin position="16"/>
        <end position="35"/>
    </location>
</feature>
<feature type="transmembrane region" description="Helical" evidence="1">
    <location>
        <begin position="107"/>
        <end position="127"/>
    </location>
</feature>
<feature type="transmembrane region" description="Helical" evidence="1">
    <location>
        <begin position="80"/>
        <end position="100"/>
    </location>
</feature>
<feature type="transmembrane region" description="Helical" evidence="1">
    <location>
        <begin position="282"/>
        <end position="304"/>
    </location>
</feature>
<feature type="transmembrane region" description="Helical" evidence="1">
    <location>
        <begin position="133"/>
        <end position="151"/>
    </location>
</feature>
<comment type="caution">
    <text evidence="3">The sequence shown here is derived from an EMBL/GenBank/DDBJ whole genome shotgun (WGS) entry which is preliminary data.</text>
</comment>
<dbReference type="Proteomes" id="UP000829196">
    <property type="component" value="Unassembled WGS sequence"/>
</dbReference>
<keyword evidence="4" id="KW-1185">Reference proteome</keyword>
<proteinExistence type="predicted"/>
<feature type="transmembrane region" description="Helical" evidence="1">
    <location>
        <begin position="251"/>
        <end position="270"/>
    </location>
</feature>
<evidence type="ECO:0000313" key="4">
    <source>
        <dbReference type="Proteomes" id="UP000829196"/>
    </source>
</evidence>
<dbReference type="Pfam" id="PF13968">
    <property type="entry name" value="DUF4220"/>
    <property type="match status" value="1"/>
</dbReference>
<accession>A0A8T3C746</accession>
<feature type="transmembrane region" description="Helical" evidence="1">
    <location>
        <begin position="47"/>
        <end position="68"/>
    </location>
</feature>
<evidence type="ECO:0000256" key="1">
    <source>
        <dbReference type="SAM" id="Phobius"/>
    </source>
</evidence>
<keyword evidence="1" id="KW-1133">Transmembrane helix</keyword>